<dbReference type="FunFam" id="3.30.590.10:FF:000003">
    <property type="entry name" value="Glutamine synthetase 2"/>
    <property type="match status" value="1"/>
</dbReference>
<dbReference type="AlphaFoldDB" id="A0A2A5QWC6"/>
<comment type="catalytic activity">
    <reaction evidence="11 19">
        <text>L-glutamate + NH4(+) + ATP = L-glutamine + ADP + phosphate + H(+)</text>
        <dbReference type="Rhea" id="RHEA:16169"/>
        <dbReference type="ChEBI" id="CHEBI:15378"/>
        <dbReference type="ChEBI" id="CHEBI:28938"/>
        <dbReference type="ChEBI" id="CHEBI:29985"/>
        <dbReference type="ChEBI" id="CHEBI:30616"/>
        <dbReference type="ChEBI" id="CHEBI:43474"/>
        <dbReference type="ChEBI" id="CHEBI:58359"/>
        <dbReference type="ChEBI" id="CHEBI:456216"/>
        <dbReference type="EC" id="6.3.1.2"/>
    </reaction>
</comment>
<evidence type="ECO:0000256" key="2">
    <source>
        <dbReference type="ARBA" id="ARBA00009897"/>
    </source>
</evidence>
<evidence type="ECO:0000256" key="6">
    <source>
        <dbReference type="ARBA" id="ARBA00022598"/>
    </source>
</evidence>
<evidence type="ECO:0000259" key="20">
    <source>
        <dbReference type="PROSITE" id="PS51986"/>
    </source>
</evidence>
<evidence type="ECO:0000256" key="3">
    <source>
        <dbReference type="ARBA" id="ARBA00012937"/>
    </source>
</evidence>
<dbReference type="Gene3D" id="3.30.590.10">
    <property type="entry name" value="Glutamine synthetase/guanido kinase, catalytic domain"/>
    <property type="match status" value="1"/>
</dbReference>
<dbReference type="PROSITE" id="PS51986">
    <property type="entry name" value="GS_BETA_GRASP"/>
    <property type="match status" value="1"/>
</dbReference>
<dbReference type="InterPro" id="IPR014746">
    <property type="entry name" value="Gln_synth/guanido_kin_cat_dom"/>
</dbReference>
<dbReference type="RefSeq" id="WP_097380096.1">
    <property type="nucleotide sequence ID" value="NZ_NXNI01000001.1"/>
</dbReference>
<dbReference type="InterPro" id="IPR008147">
    <property type="entry name" value="Gln_synt_N"/>
</dbReference>
<feature type="domain" description="GS beta-grasp" evidence="20">
    <location>
        <begin position="20"/>
        <end position="106"/>
    </location>
</feature>
<keyword evidence="8 13" id="KW-0547">Nucleotide-binding</keyword>
<dbReference type="SUPFAM" id="SSF54368">
    <property type="entry name" value="Glutamine synthetase, N-terminal domain"/>
    <property type="match status" value="1"/>
</dbReference>
<feature type="binding site" evidence="12">
    <location>
        <position position="303"/>
    </location>
    <ligand>
        <name>L-glutamate</name>
        <dbReference type="ChEBI" id="CHEBI:29985"/>
    </ligand>
</feature>
<feature type="binding site" evidence="13">
    <location>
        <position position="321"/>
    </location>
    <ligand>
        <name>ATP</name>
        <dbReference type="ChEBI" id="CHEBI:30616"/>
    </ligand>
</feature>
<keyword evidence="6 19" id="KW-0436">Ligase</keyword>
<evidence type="ECO:0000259" key="21">
    <source>
        <dbReference type="PROSITE" id="PS51987"/>
    </source>
</evidence>
<comment type="caution">
    <text evidence="22">The sequence shown here is derived from an EMBL/GenBank/DDBJ whole genome shotgun (WGS) entry which is preliminary data.</text>
</comment>
<feature type="binding site" evidence="12">
    <location>
        <position position="321"/>
    </location>
    <ligand>
        <name>L-glutamate</name>
        <dbReference type="ChEBI" id="CHEBI:29985"/>
    </ligand>
</feature>
<feature type="binding site" evidence="13">
    <location>
        <begin position="252"/>
        <end position="254"/>
    </location>
    <ligand>
        <name>ATP</name>
        <dbReference type="ChEBI" id="CHEBI:30616"/>
    </ligand>
</feature>
<evidence type="ECO:0000256" key="9">
    <source>
        <dbReference type="ARBA" id="ARBA00022840"/>
    </source>
</evidence>
<comment type="subcellular location">
    <subcellularLocation>
        <location evidence="1 18">Cytoplasm</location>
    </subcellularLocation>
</comment>
<keyword evidence="5 18" id="KW-0963">Cytoplasm</keyword>
<keyword evidence="23" id="KW-1185">Reference proteome</keyword>
<dbReference type="SUPFAM" id="SSF55931">
    <property type="entry name" value="Glutamine synthetase/guanido kinase"/>
    <property type="match status" value="1"/>
</dbReference>
<dbReference type="FunFam" id="3.10.20.70:FF:000005">
    <property type="entry name" value="Glutamine synthetase"/>
    <property type="match status" value="1"/>
</dbReference>
<evidence type="ECO:0000256" key="14">
    <source>
        <dbReference type="PIRSR" id="PIRSR604809-3"/>
    </source>
</evidence>
<dbReference type="InterPro" id="IPR004809">
    <property type="entry name" value="Gln_synth_I"/>
</dbReference>
<dbReference type="OrthoDB" id="36124at2157"/>
<keyword evidence="15" id="KW-0597">Phosphoprotein</keyword>
<evidence type="ECO:0000256" key="1">
    <source>
        <dbReference type="ARBA" id="ARBA00004496"/>
    </source>
</evidence>
<feature type="binding site" evidence="14">
    <location>
        <position position="137"/>
    </location>
    <ligand>
        <name>Mg(2+)</name>
        <dbReference type="ChEBI" id="CHEBI:18420"/>
        <label>1</label>
    </ligand>
</feature>
<evidence type="ECO:0000313" key="23">
    <source>
        <dbReference type="Proteomes" id="UP000219689"/>
    </source>
</evidence>
<feature type="binding site" evidence="13">
    <location>
        <position position="189"/>
    </location>
    <ligand>
        <name>ATP</name>
        <dbReference type="ChEBI" id="CHEBI:30616"/>
    </ligand>
</feature>
<dbReference type="InterPro" id="IPR027303">
    <property type="entry name" value="Gln_synth_gly_rich_site"/>
</dbReference>
<dbReference type="GO" id="GO:0046872">
    <property type="term" value="F:metal ion binding"/>
    <property type="evidence" value="ECO:0007669"/>
    <property type="project" value="UniProtKB-KW"/>
</dbReference>
<feature type="binding site" evidence="12">
    <location>
        <position position="341"/>
    </location>
    <ligand>
        <name>L-glutamate</name>
        <dbReference type="ChEBI" id="CHEBI:29985"/>
    </ligand>
</feature>
<comment type="cofactor">
    <cofactor evidence="14">
        <name>Mg(2+)</name>
        <dbReference type="ChEBI" id="CHEBI:18420"/>
    </cofactor>
    <text evidence="14">Binds 2 Mg(2+) ions per subunit.</text>
</comment>
<evidence type="ECO:0000256" key="5">
    <source>
        <dbReference type="ARBA" id="ARBA00022490"/>
    </source>
</evidence>
<evidence type="ECO:0000256" key="7">
    <source>
        <dbReference type="ARBA" id="ARBA00022723"/>
    </source>
</evidence>
<accession>A0A2A5QWC6</accession>
<dbReference type="PANTHER" id="PTHR43407">
    <property type="entry name" value="GLUTAMINE SYNTHETASE"/>
    <property type="match status" value="1"/>
</dbReference>
<dbReference type="NCBIfam" id="TIGR00653">
    <property type="entry name" value="GlnA"/>
    <property type="match status" value="1"/>
</dbReference>
<dbReference type="Proteomes" id="UP000219689">
    <property type="component" value="Unassembled WGS sequence"/>
</dbReference>
<dbReference type="GO" id="GO:0005524">
    <property type="term" value="F:ATP binding"/>
    <property type="evidence" value="ECO:0007669"/>
    <property type="project" value="UniProtKB-KW"/>
</dbReference>
<keyword evidence="9 13" id="KW-0067">ATP-binding</keyword>
<dbReference type="Pfam" id="PF03951">
    <property type="entry name" value="Gln-synt_N"/>
    <property type="match status" value="1"/>
</dbReference>
<dbReference type="PROSITE" id="PS00180">
    <property type="entry name" value="GLNA_1"/>
    <property type="match status" value="1"/>
</dbReference>
<feature type="domain" description="GS catalytic" evidence="21">
    <location>
        <begin position="114"/>
        <end position="450"/>
    </location>
</feature>
<evidence type="ECO:0000256" key="17">
    <source>
        <dbReference type="RuleBase" id="RU000384"/>
    </source>
</evidence>
<keyword evidence="7 14" id="KW-0479">Metal-binding</keyword>
<feature type="binding site" evidence="14">
    <location>
        <position position="339"/>
    </location>
    <ligand>
        <name>Mg(2+)</name>
        <dbReference type="ChEBI" id="CHEBI:18420"/>
        <label>1</label>
    </ligand>
</feature>
<evidence type="ECO:0000256" key="16">
    <source>
        <dbReference type="PROSITE-ProRule" id="PRU01330"/>
    </source>
</evidence>
<dbReference type="PROSITE" id="PS00181">
    <property type="entry name" value="GLNA_ATP"/>
    <property type="match status" value="1"/>
</dbReference>
<evidence type="ECO:0000256" key="8">
    <source>
        <dbReference type="ARBA" id="ARBA00022741"/>
    </source>
</evidence>
<organism evidence="22 23">
    <name type="scientific">Natrinema ejinorense</name>
    <dbReference type="NCBI Taxonomy" id="373386"/>
    <lineage>
        <taxon>Archaea</taxon>
        <taxon>Methanobacteriati</taxon>
        <taxon>Methanobacteriota</taxon>
        <taxon>Stenosarchaea group</taxon>
        <taxon>Halobacteria</taxon>
        <taxon>Halobacteriales</taxon>
        <taxon>Natrialbaceae</taxon>
        <taxon>Natrinema</taxon>
    </lineage>
</organism>
<gene>
    <name evidence="22" type="primary">glnA</name>
    <name evidence="22" type="ORF">CP557_11825</name>
</gene>
<protein>
    <recommendedName>
        <fullName evidence="4 19">Glutamine synthetase</fullName>
        <ecNumber evidence="3 19">6.3.1.2</ecNumber>
    </recommendedName>
</protein>
<dbReference type="GO" id="GO:0006542">
    <property type="term" value="P:glutamine biosynthetic process"/>
    <property type="evidence" value="ECO:0007669"/>
    <property type="project" value="InterPro"/>
</dbReference>
<feature type="binding site" evidence="14">
    <location>
        <position position="139"/>
    </location>
    <ligand>
        <name>Mg(2+)</name>
        <dbReference type="ChEBI" id="CHEBI:18420"/>
        <label>1</label>
    </ligand>
</feature>
<keyword evidence="10 14" id="KW-0460">Magnesium</keyword>
<sequence length="450" mass="50402">MTNGNLTAAEEDVLDEIEDEDIDFLRLQFTDILGTVKNVSVPARQAEKAFTEGIYFDGSSIEGFVRIQESDMRLKPDPDTFAILPWQNREDGASARMICDVIDTSTGEPFEGDPRRVLKNALERADDLGYTVNAAPEPEFFLFEEDEEGRATTETGDHGGYFDLAPKDLASDVRRDIIYGLEDMGFEIEASHHEVARGQHEINFEYDDALSTADNVATFRTVVRAIAAQHDQHATFMPKPIPRINGSGMHTHLSLFEDGENAFHDEDDEFDLSETAHSFIAGILEHAPAITAVSNPTVNSYKRLVPGYEAPVYVAWSDRNRSALIRKPAARVPAASRIEARFPDPSCNPYLALAVLIHAGLDGIERDLECPDPVRENIYEFDEAKRDEYGIETLPTNLGEAVEALEDDEVIYSALGEHVGPKFVEAKEQEFEDYLVDVSDWELERYLETF</sequence>
<evidence type="ECO:0000313" key="22">
    <source>
        <dbReference type="EMBL" id="PCR91152.1"/>
    </source>
</evidence>
<dbReference type="GO" id="GO:0005737">
    <property type="term" value="C:cytoplasm"/>
    <property type="evidence" value="ECO:0007669"/>
    <property type="project" value="UniProtKB-SubCell"/>
</dbReference>
<dbReference type="InterPro" id="IPR036651">
    <property type="entry name" value="Gln_synt_N_sf"/>
</dbReference>
<feature type="binding site" evidence="13">
    <location>
        <begin position="204"/>
        <end position="206"/>
    </location>
    <ligand>
        <name>ATP</name>
        <dbReference type="ChEBI" id="CHEBI:30616"/>
    </ligand>
</feature>
<feature type="modified residue" description="O-AMP-tyrosine" evidence="15">
    <location>
        <position position="379"/>
    </location>
</feature>
<dbReference type="InterPro" id="IPR008146">
    <property type="entry name" value="Gln_synth_cat_dom"/>
</dbReference>
<evidence type="ECO:0000256" key="15">
    <source>
        <dbReference type="PIRSR" id="PIRSR604809-50"/>
    </source>
</evidence>
<dbReference type="GO" id="GO:0004356">
    <property type="term" value="F:glutamine synthetase activity"/>
    <property type="evidence" value="ECO:0007669"/>
    <property type="project" value="UniProtKB-EC"/>
</dbReference>
<feature type="binding site" evidence="12">
    <location>
        <position position="309"/>
    </location>
    <ligand>
        <name>L-glutamate</name>
        <dbReference type="ChEBI" id="CHEBI:29985"/>
    </ligand>
</feature>
<evidence type="ECO:0000256" key="11">
    <source>
        <dbReference type="ARBA" id="ARBA00049436"/>
    </source>
</evidence>
<proteinExistence type="inferred from homology"/>
<dbReference type="SMART" id="SM01230">
    <property type="entry name" value="Gln-synt_C"/>
    <property type="match status" value="1"/>
</dbReference>
<feature type="binding site" evidence="14">
    <location>
        <position position="201"/>
    </location>
    <ligand>
        <name>Mg(2+)</name>
        <dbReference type="ChEBI" id="CHEBI:18420"/>
        <label>1</label>
    </ligand>
</feature>
<evidence type="ECO:0000256" key="12">
    <source>
        <dbReference type="PIRSR" id="PIRSR604809-1"/>
    </source>
</evidence>
<dbReference type="PANTHER" id="PTHR43407:SF1">
    <property type="entry name" value="LENGSIN"/>
    <property type="match status" value="1"/>
</dbReference>
<feature type="binding site" evidence="14">
    <location>
        <position position="194"/>
    </location>
    <ligand>
        <name>Mg(2+)</name>
        <dbReference type="ChEBI" id="CHEBI:18420"/>
        <label>1</label>
    </ligand>
</feature>
<dbReference type="GO" id="GO:0016020">
    <property type="term" value="C:membrane"/>
    <property type="evidence" value="ECO:0007669"/>
    <property type="project" value="TreeGrafter"/>
</dbReference>
<evidence type="ECO:0000256" key="19">
    <source>
        <dbReference type="RuleBase" id="RU004356"/>
    </source>
</evidence>
<evidence type="ECO:0000256" key="4">
    <source>
        <dbReference type="ARBA" id="ARBA00021364"/>
    </source>
</evidence>
<evidence type="ECO:0000256" key="18">
    <source>
        <dbReference type="RuleBase" id="RU000385"/>
    </source>
</evidence>
<evidence type="ECO:0000256" key="10">
    <source>
        <dbReference type="ARBA" id="ARBA00022842"/>
    </source>
</evidence>
<comment type="similarity">
    <text evidence="2 16 17">Belongs to the glutamine synthetase family.</text>
</comment>
<feature type="binding site" evidence="14">
    <location>
        <position position="250"/>
    </location>
    <ligand>
        <name>Mg(2+)</name>
        <dbReference type="ChEBI" id="CHEBI:18420"/>
        <label>1</label>
    </ligand>
</feature>
<name>A0A2A5QWC6_9EURY</name>
<dbReference type="Gene3D" id="3.10.20.70">
    <property type="entry name" value="Glutamine synthetase, N-terminal domain"/>
    <property type="match status" value="1"/>
</dbReference>
<feature type="binding site" evidence="12">
    <location>
        <begin position="245"/>
        <end position="246"/>
    </location>
    <ligand>
        <name>L-glutamate</name>
        <dbReference type="ChEBI" id="CHEBI:29985"/>
    </ligand>
</feature>
<dbReference type="PROSITE" id="PS51987">
    <property type="entry name" value="GS_CATALYTIC"/>
    <property type="match status" value="1"/>
</dbReference>
<dbReference type="InterPro" id="IPR027302">
    <property type="entry name" value="Gln_synth_N_conserv_site"/>
</dbReference>
<evidence type="ECO:0000256" key="13">
    <source>
        <dbReference type="PIRSR" id="PIRSR604809-2"/>
    </source>
</evidence>
<reference evidence="22 23" key="1">
    <citation type="submission" date="2017-09" db="EMBL/GenBank/DDBJ databases">
        <title>Genome sequences of Natrinema ejinorence JCM 13890T.</title>
        <authorList>
            <person name="Roh S.W."/>
            <person name="Kim Y.B."/>
            <person name="Kim J.Y."/>
        </authorList>
    </citation>
    <scope>NUCLEOTIDE SEQUENCE [LARGE SCALE GENOMIC DNA]</scope>
    <source>
        <strain evidence="22 23">JCM 13890</strain>
    </source>
</reference>
<dbReference type="Pfam" id="PF00120">
    <property type="entry name" value="Gln-synt_C"/>
    <property type="match status" value="1"/>
</dbReference>
<dbReference type="EC" id="6.3.1.2" evidence="3 19"/>
<dbReference type="EMBL" id="NXNI01000001">
    <property type="protein sequence ID" value="PCR91152.1"/>
    <property type="molecule type" value="Genomic_DNA"/>
</dbReference>